<evidence type="ECO:0000259" key="4">
    <source>
        <dbReference type="Pfam" id="PF25876"/>
    </source>
</evidence>
<evidence type="ECO:0000313" key="8">
    <source>
        <dbReference type="EMBL" id="ACR13447.1"/>
    </source>
</evidence>
<comment type="subcellular location">
    <subcellularLocation>
        <location evidence="1">Cell inner membrane</location>
        <topology evidence="1">Lipid-anchor</topology>
    </subcellularLocation>
</comment>
<name>C5BTX3_TERTT</name>
<dbReference type="Pfam" id="PF25944">
    <property type="entry name" value="Beta-barrel_RND"/>
    <property type="match status" value="1"/>
</dbReference>
<evidence type="ECO:0000259" key="7">
    <source>
        <dbReference type="Pfam" id="PF25967"/>
    </source>
</evidence>
<dbReference type="eggNOG" id="COG0845">
    <property type="taxonomic scope" value="Bacteria"/>
</dbReference>
<feature type="domain" description="Multidrug resistance protein MdtA-like beta-barrel" evidence="6">
    <location>
        <begin position="215"/>
        <end position="303"/>
    </location>
</feature>
<keyword evidence="9" id="KW-1185">Reference proteome</keyword>
<feature type="signal peptide" evidence="3">
    <location>
        <begin position="1"/>
        <end position="26"/>
    </location>
</feature>
<dbReference type="GO" id="GO:0046677">
    <property type="term" value="P:response to antibiotic"/>
    <property type="evidence" value="ECO:0007669"/>
    <property type="project" value="TreeGrafter"/>
</dbReference>
<dbReference type="InterPro" id="IPR058627">
    <property type="entry name" value="MdtA-like_C"/>
</dbReference>
<dbReference type="EMBL" id="CP001614">
    <property type="protein sequence ID" value="ACR13447.1"/>
    <property type="molecule type" value="Genomic_DNA"/>
</dbReference>
<accession>C5BTX3</accession>
<keyword evidence="3" id="KW-0732">Signal</keyword>
<evidence type="ECO:0000256" key="2">
    <source>
        <dbReference type="ARBA" id="ARBA00009477"/>
    </source>
</evidence>
<evidence type="ECO:0000259" key="6">
    <source>
        <dbReference type="Pfam" id="PF25944"/>
    </source>
</evidence>
<evidence type="ECO:0000256" key="1">
    <source>
        <dbReference type="ARBA" id="ARBA00004519"/>
    </source>
</evidence>
<dbReference type="GO" id="GO:0005886">
    <property type="term" value="C:plasma membrane"/>
    <property type="evidence" value="ECO:0007669"/>
    <property type="project" value="UniProtKB-SubCell"/>
</dbReference>
<dbReference type="InterPro" id="IPR058626">
    <property type="entry name" value="MdtA-like_b-barrel"/>
</dbReference>
<reference evidence="8 9" key="1">
    <citation type="journal article" date="2009" name="PLoS ONE">
        <title>The complete genome of Teredinibacter turnerae T7901: an intracellular endosymbiont of marine wood-boring bivalves (shipworms).</title>
        <authorList>
            <person name="Yang J.C."/>
            <person name="Madupu R."/>
            <person name="Durkin A.S."/>
            <person name="Ekborg N.A."/>
            <person name="Pedamallu C.S."/>
            <person name="Hostetler J.B."/>
            <person name="Radune D."/>
            <person name="Toms B.S."/>
            <person name="Henrissat B."/>
            <person name="Coutinho P.M."/>
            <person name="Schwarz S."/>
            <person name="Field L."/>
            <person name="Trindade-Silva A.E."/>
            <person name="Soares C.A.G."/>
            <person name="Elshahawi S."/>
            <person name="Hanora A."/>
            <person name="Schmidt E.W."/>
            <person name="Haygood M.G."/>
            <person name="Posfai J."/>
            <person name="Benner J."/>
            <person name="Madinger C."/>
            <person name="Nove J."/>
            <person name="Anton B."/>
            <person name="Chaudhary K."/>
            <person name="Foster J."/>
            <person name="Holman A."/>
            <person name="Kumar S."/>
            <person name="Lessard P.A."/>
            <person name="Luyten Y.A."/>
            <person name="Slatko B."/>
            <person name="Wood N."/>
            <person name="Wu B."/>
            <person name="Teplitski M."/>
            <person name="Mougous J.D."/>
            <person name="Ward N."/>
            <person name="Eisen J.A."/>
            <person name="Badger J.H."/>
            <person name="Distel D.L."/>
        </authorList>
    </citation>
    <scope>NUCLEOTIDE SEQUENCE [LARGE SCALE GENOMIC DNA]</scope>
    <source>
        <strain evidence="9">ATCC 39867 / T7901</strain>
    </source>
</reference>
<dbReference type="AlphaFoldDB" id="C5BTX3"/>
<dbReference type="Gene3D" id="2.40.50.100">
    <property type="match status" value="1"/>
</dbReference>
<gene>
    <name evidence="8" type="ordered locus">TERTU_4050</name>
</gene>
<dbReference type="PANTHER" id="PTHR30158:SF3">
    <property type="entry name" value="MULTIDRUG EFFLUX PUMP SUBUNIT ACRA-RELATED"/>
    <property type="match status" value="1"/>
</dbReference>
<dbReference type="Pfam" id="PF25917">
    <property type="entry name" value="BSH_RND"/>
    <property type="match status" value="1"/>
</dbReference>
<dbReference type="OrthoDB" id="9800613at2"/>
<protein>
    <submittedName>
        <fullName evidence="8">Efflux transporter, RND family, MFP subunit</fullName>
    </submittedName>
</protein>
<evidence type="ECO:0000313" key="9">
    <source>
        <dbReference type="Proteomes" id="UP000009080"/>
    </source>
</evidence>
<dbReference type="PANTHER" id="PTHR30158">
    <property type="entry name" value="ACRA/E-RELATED COMPONENT OF DRUG EFFLUX TRANSPORTER"/>
    <property type="match status" value="1"/>
</dbReference>
<comment type="similarity">
    <text evidence="2">Belongs to the membrane fusion protein (MFP) (TC 8.A.1) family.</text>
</comment>
<sequence>MLVKHSPIFRTLSLGLLAAMALSACQKDAGAGAAAGGERPPTQVAVVTLKPQTVKLTSELPGRTVATRQAEVRPQITGLIQRRLFEEGSHVEAGQQLYQIDPARYDAALSTARANLARAKANLNSSDTQYKRYQELLKDKAVSQRDFDNAEASYLQGKAELAVAEAAVKTAQIDLAYTKVLAPISGRIGKSNVTEGALVTAGQAAALATIHQLDPIYVDVAQPAKALLKLRRQAMAGTLQRDDLGKVQILMEDGSLYEHAGTMQFSEMSVNESTGSVTVRALVPNPDHLLLPGLFVRAVLEEGARNNALLVPQRGVTRNRQGEATALLVAANNTVESRTLQLGQTINNHWLVESGLQAGDRVIVEGLQKTAPGAPVQAVELNAETASTTPAAKPAQES</sequence>
<dbReference type="InterPro" id="IPR058625">
    <property type="entry name" value="MdtA-like_BSH"/>
</dbReference>
<dbReference type="Gene3D" id="2.40.420.20">
    <property type="match status" value="1"/>
</dbReference>
<dbReference type="STRING" id="377629.TERTU_4050"/>
<dbReference type="HOGENOM" id="CLU_018816_2_1_6"/>
<dbReference type="Proteomes" id="UP000009080">
    <property type="component" value="Chromosome"/>
</dbReference>
<feature type="domain" description="Multidrug resistance protein MdtA-like C-terminal permuted SH3" evidence="7">
    <location>
        <begin position="307"/>
        <end position="369"/>
    </location>
</feature>
<dbReference type="Pfam" id="PF25876">
    <property type="entry name" value="HH_MFP_RND"/>
    <property type="match status" value="1"/>
</dbReference>
<feature type="domain" description="Multidrug resistance protein MdtA-like barrel-sandwich hybrid" evidence="5">
    <location>
        <begin position="68"/>
        <end position="210"/>
    </location>
</feature>
<evidence type="ECO:0000259" key="5">
    <source>
        <dbReference type="Pfam" id="PF25917"/>
    </source>
</evidence>
<dbReference type="InterPro" id="IPR058624">
    <property type="entry name" value="MdtA-like_HH"/>
</dbReference>
<feature type="domain" description="Multidrug resistance protein MdtA-like alpha-helical hairpin" evidence="4">
    <location>
        <begin position="109"/>
        <end position="178"/>
    </location>
</feature>
<dbReference type="InterPro" id="IPR006143">
    <property type="entry name" value="RND_pump_MFP"/>
</dbReference>
<organism evidence="8 9">
    <name type="scientific">Teredinibacter turnerae (strain ATCC 39867 / T7901)</name>
    <dbReference type="NCBI Taxonomy" id="377629"/>
    <lineage>
        <taxon>Bacteria</taxon>
        <taxon>Pseudomonadati</taxon>
        <taxon>Pseudomonadota</taxon>
        <taxon>Gammaproteobacteria</taxon>
        <taxon>Cellvibrionales</taxon>
        <taxon>Cellvibrionaceae</taxon>
        <taxon>Teredinibacter</taxon>
    </lineage>
</organism>
<evidence type="ECO:0000256" key="3">
    <source>
        <dbReference type="SAM" id="SignalP"/>
    </source>
</evidence>
<dbReference type="RefSeq" id="WP_015819561.1">
    <property type="nucleotide sequence ID" value="NC_012997.1"/>
</dbReference>
<dbReference type="Gene3D" id="2.40.30.170">
    <property type="match status" value="1"/>
</dbReference>
<dbReference type="NCBIfam" id="TIGR01730">
    <property type="entry name" value="RND_mfp"/>
    <property type="match status" value="1"/>
</dbReference>
<dbReference type="SUPFAM" id="SSF111369">
    <property type="entry name" value="HlyD-like secretion proteins"/>
    <property type="match status" value="1"/>
</dbReference>
<dbReference type="Gene3D" id="1.10.287.470">
    <property type="entry name" value="Helix hairpin bin"/>
    <property type="match status" value="1"/>
</dbReference>
<feature type="chain" id="PRO_5005668323" evidence="3">
    <location>
        <begin position="27"/>
        <end position="398"/>
    </location>
</feature>
<dbReference type="KEGG" id="ttu:TERTU_4050"/>
<dbReference type="GO" id="GO:0022857">
    <property type="term" value="F:transmembrane transporter activity"/>
    <property type="evidence" value="ECO:0007669"/>
    <property type="project" value="InterPro"/>
</dbReference>
<dbReference type="Pfam" id="PF25967">
    <property type="entry name" value="RND-MFP_C"/>
    <property type="match status" value="1"/>
</dbReference>
<dbReference type="FunFam" id="2.40.420.20:FF:000001">
    <property type="entry name" value="Efflux RND transporter periplasmic adaptor subunit"/>
    <property type="match status" value="1"/>
</dbReference>
<dbReference type="PROSITE" id="PS51257">
    <property type="entry name" value="PROKAR_LIPOPROTEIN"/>
    <property type="match status" value="1"/>
</dbReference>
<proteinExistence type="inferred from homology"/>